<dbReference type="Proteomes" id="UP001190700">
    <property type="component" value="Unassembled WGS sequence"/>
</dbReference>
<sequence>MKRSAPVERDVAGIKMPRGGSLPTWMQRRADEKQPFVTKCLRMFHQEKHQELWDRMGVTTDADFRTTDFSKLEAYQELPKPKQDRICKFQFEARACVPSIQRIFV</sequence>
<dbReference type="AlphaFoldDB" id="A0AAE0H0Y5"/>
<proteinExistence type="predicted"/>
<feature type="compositionally biased region" description="Basic and acidic residues" evidence="1">
    <location>
        <begin position="1"/>
        <end position="12"/>
    </location>
</feature>
<evidence type="ECO:0000256" key="1">
    <source>
        <dbReference type="SAM" id="MobiDB-lite"/>
    </source>
</evidence>
<feature type="region of interest" description="Disordered" evidence="1">
    <location>
        <begin position="1"/>
        <end position="24"/>
    </location>
</feature>
<keyword evidence="3" id="KW-1185">Reference proteome</keyword>
<evidence type="ECO:0000313" key="3">
    <source>
        <dbReference type="Proteomes" id="UP001190700"/>
    </source>
</evidence>
<dbReference type="EMBL" id="LGRX02000644">
    <property type="protein sequence ID" value="KAK3287964.1"/>
    <property type="molecule type" value="Genomic_DNA"/>
</dbReference>
<accession>A0AAE0H0Y5</accession>
<protein>
    <submittedName>
        <fullName evidence="2">Uncharacterized protein</fullName>
    </submittedName>
</protein>
<evidence type="ECO:0000313" key="2">
    <source>
        <dbReference type="EMBL" id="KAK3287964.1"/>
    </source>
</evidence>
<gene>
    <name evidence="2" type="ORF">CYMTET_4518</name>
</gene>
<organism evidence="2 3">
    <name type="scientific">Cymbomonas tetramitiformis</name>
    <dbReference type="NCBI Taxonomy" id="36881"/>
    <lineage>
        <taxon>Eukaryota</taxon>
        <taxon>Viridiplantae</taxon>
        <taxon>Chlorophyta</taxon>
        <taxon>Pyramimonadophyceae</taxon>
        <taxon>Pyramimonadales</taxon>
        <taxon>Pyramimonadaceae</taxon>
        <taxon>Cymbomonas</taxon>
    </lineage>
</organism>
<reference evidence="2 3" key="1">
    <citation type="journal article" date="2015" name="Genome Biol. Evol.">
        <title>Comparative Genomics of a Bacterivorous Green Alga Reveals Evolutionary Causalities and Consequences of Phago-Mixotrophic Mode of Nutrition.</title>
        <authorList>
            <person name="Burns J.A."/>
            <person name="Paasch A."/>
            <person name="Narechania A."/>
            <person name="Kim E."/>
        </authorList>
    </citation>
    <scope>NUCLEOTIDE SEQUENCE [LARGE SCALE GENOMIC DNA]</scope>
    <source>
        <strain evidence="2 3">PLY_AMNH</strain>
    </source>
</reference>
<comment type="caution">
    <text evidence="2">The sequence shown here is derived from an EMBL/GenBank/DDBJ whole genome shotgun (WGS) entry which is preliminary data.</text>
</comment>
<name>A0AAE0H0Y5_9CHLO</name>